<evidence type="ECO:0000256" key="8">
    <source>
        <dbReference type="ARBA" id="ARBA00023136"/>
    </source>
</evidence>
<organism evidence="16 17">
    <name type="scientific">Marinobacterium mangrovicola</name>
    <dbReference type="NCBI Taxonomy" id="1476959"/>
    <lineage>
        <taxon>Bacteria</taxon>
        <taxon>Pseudomonadati</taxon>
        <taxon>Pseudomonadota</taxon>
        <taxon>Gammaproteobacteria</taxon>
        <taxon>Oceanospirillales</taxon>
        <taxon>Oceanospirillaceae</taxon>
        <taxon>Marinobacterium</taxon>
    </lineage>
</organism>
<evidence type="ECO:0000313" key="17">
    <source>
        <dbReference type="Proteomes" id="UP000294546"/>
    </source>
</evidence>
<dbReference type="InterPro" id="IPR009386">
    <property type="entry name" value="ZapG-like"/>
</dbReference>
<dbReference type="RefSeq" id="WP_132291749.1">
    <property type="nucleotide sequence ID" value="NZ_SMFU01000008.1"/>
</dbReference>
<evidence type="ECO:0000256" key="13">
    <source>
        <dbReference type="SAM" id="Coils"/>
    </source>
</evidence>
<dbReference type="OrthoDB" id="7068713at2"/>
<feature type="region of interest" description="Disordered" evidence="14">
    <location>
        <begin position="115"/>
        <end position="180"/>
    </location>
</feature>
<evidence type="ECO:0000256" key="3">
    <source>
        <dbReference type="ARBA" id="ARBA00022519"/>
    </source>
</evidence>
<keyword evidence="9" id="KW-0131">Cell cycle</keyword>
<feature type="compositionally biased region" description="Polar residues" evidence="14">
    <location>
        <begin position="95"/>
        <end position="108"/>
    </location>
</feature>
<comment type="subcellular location">
    <subcellularLocation>
        <location evidence="1">Cell inner membrane</location>
        <topology evidence="1">Single-pass membrane protein</topology>
    </subcellularLocation>
</comment>
<keyword evidence="13" id="KW-0175">Coiled coil</keyword>
<evidence type="ECO:0000256" key="1">
    <source>
        <dbReference type="ARBA" id="ARBA00004377"/>
    </source>
</evidence>
<keyword evidence="6" id="KW-0133">Cell shape</keyword>
<evidence type="ECO:0000256" key="10">
    <source>
        <dbReference type="ARBA" id="ARBA00035657"/>
    </source>
</evidence>
<evidence type="ECO:0000256" key="12">
    <source>
        <dbReference type="ARBA" id="ARBA00035727"/>
    </source>
</evidence>
<comment type="similarity">
    <text evidence="10">Belongs to the ZapG family.</text>
</comment>
<keyword evidence="7 15" id="KW-1133">Transmembrane helix</keyword>
<evidence type="ECO:0000256" key="15">
    <source>
        <dbReference type="SAM" id="Phobius"/>
    </source>
</evidence>
<feature type="region of interest" description="Disordered" evidence="14">
    <location>
        <begin position="89"/>
        <end position="108"/>
    </location>
</feature>
<feature type="coiled-coil region" evidence="13">
    <location>
        <begin position="32"/>
        <end position="59"/>
    </location>
</feature>
<evidence type="ECO:0000256" key="5">
    <source>
        <dbReference type="ARBA" id="ARBA00022692"/>
    </source>
</evidence>
<dbReference type="Proteomes" id="UP000294546">
    <property type="component" value="Unassembled WGS sequence"/>
</dbReference>
<comment type="caution">
    <text evidence="16">The sequence shown here is derived from an EMBL/GenBank/DDBJ whole genome shotgun (WGS) entry which is preliminary data.</text>
</comment>
<dbReference type="GO" id="GO:0008360">
    <property type="term" value="P:regulation of cell shape"/>
    <property type="evidence" value="ECO:0007669"/>
    <property type="project" value="UniProtKB-KW"/>
</dbReference>
<evidence type="ECO:0000256" key="11">
    <source>
        <dbReference type="ARBA" id="ARBA00035703"/>
    </source>
</evidence>
<keyword evidence="5 15" id="KW-0812">Transmembrane</keyword>
<proteinExistence type="inferred from homology"/>
<evidence type="ECO:0000313" key="16">
    <source>
        <dbReference type="EMBL" id="TCK07324.1"/>
    </source>
</evidence>
<feature type="compositionally biased region" description="Low complexity" evidence="14">
    <location>
        <begin position="158"/>
        <end position="168"/>
    </location>
</feature>
<dbReference type="PIRSF" id="PIRSF006318">
    <property type="entry name" value="YhcB"/>
    <property type="match status" value="1"/>
</dbReference>
<protein>
    <recommendedName>
        <fullName evidence="11">Z-ring associated protein G</fullName>
    </recommendedName>
    <alternativeName>
        <fullName evidence="12">Cell division protein ZapG</fullName>
    </alternativeName>
</protein>
<evidence type="ECO:0000256" key="14">
    <source>
        <dbReference type="SAM" id="MobiDB-lite"/>
    </source>
</evidence>
<dbReference type="AlphaFoldDB" id="A0A4R1GGB5"/>
<name>A0A4R1GGB5_9GAMM</name>
<evidence type="ECO:0000256" key="2">
    <source>
        <dbReference type="ARBA" id="ARBA00022475"/>
    </source>
</evidence>
<dbReference type="GO" id="GO:0051301">
    <property type="term" value="P:cell division"/>
    <property type="evidence" value="ECO:0007669"/>
    <property type="project" value="UniProtKB-KW"/>
</dbReference>
<evidence type="ECO:0000256" key="6">
    <source>
        <dbReference type="ARBA" id="ARBA00022960"/>
    </source>
</evidence>
<keyword evidence="4" id="KW-0132">Cell division</keyword>
<dbReference type="EMBL" id="SMFU01000008">
    <property type="protein sequence ID" value="TCK07324.1"/>
    <property type="molecule type" value="Genomic_DNA"/>
</dbReference>
<keyword evidence="8 15" id="KW-0472">Membrane</keyword>
<dbReference type="GO" id="GO:0005886">
    <property type="term" value="C:plasma membrane"/>
    <property type="evidence" value="ECO:0007669"/>
    <property type="project" value="UniProtKB-SubCell"/>
</dbReference>
<dbReference type="Pfam" id="PF06295">
    <property type="entry name" value="ZapG-like"/>
    <property type="match status" value="1"/>
</dbReference>
<accession>A0A4R1GGB5</accession>
<evidence type="ECO:0000256" key="7">
    <source>
        <dbReference type="ARBA" id="ARBA00022989"/>
    </source>
</evidence>
<evidence type="ECO:0000256" key="9">
    <source>
        <dbReference type="ARBA" id="ARBA00023306"/>
    </source>
</evidence>
<keyword evidence="3" id="KW-0997">Cell inner membrane</keyword>
<keyword evidence="2" id="KW-1003">Cell membrane</keyword>
<keyword evidence="17" id="KW-1185">Reference proteome</keyword>
<feature type="transmembrane region" description="Helical" evidence="15">
    <location>
        <begin position="6"/>
        <end position="25"/>
    </location>
</feature>
<reference evidence="16 17" key="1">
    <citation type="submission" date="2019-03" db="EMBL/GenBank/DDBJ databases">
        <title>Genomic Encyclopedia of Archaeal and Bacterial Type Strains, Phase II (KMG-II): from individual species to whole genera.</title>
        <authorList>
            <person name="Goeker M."/>
        </authorList>
    </citation>
    <scope>NUCLEOTIDE SEQUENCE [LARGE SCALE GENOMIC DNA]</scope>
    <source>
        <strain evidence="16 17">DSM 27697</strain>
    </source>
</reference>
<sequence>MEASNAWTLALVGAAIGLVIGYLLGRIGGGKQDTLKQELNDAHAELARYKEQVNEHFETTAELVNGLTEQYRQVHQHLAAGAQTLCNDQRPGESLQASLQPRISKQDIPTVTDALENEDAEEQPQPPRDYAPKSGDEEGTLSDTYGLKKKQEEEEEVQAPADPAAAPASEEEDTKERKRD</sequence>
<evidence type="ECO:0000256" key="4">
    <source>
        <dbReference type="ARBA" id="ARBA00022618"/>
    </source>
</evidence>
<gene>
    <name evidence="16" type="ORF">CLV83_2188</name>
</gene>
<dbReference type="PANTHER" id="PTHR39579:SF1">
    <property type="entry name" value="INNER MEMBRANE PROTEIN YHCB"/>
    <property type="match status" value="1"/>
</dbReference>
<dbReference type="PANTHER" id="PTHR39579">
    <property type="entry name" value="INNER MEMBRANE PROTEIN YHCB"/>
    <property type="match status" value="1"/>
</dbReference>